<evidence type="ECO:0000256" key="1">
    <source>
        <dbReference type="SAM" id="SignalP"/>
    </source>
</evidence>
<evidence type="ECO:0000313" key="4">
    <source>
        <dbReference type="Proteomes" id="UP000256952"/>
    </source>
</evidence>
<organism evidence="2 4">
    <name type="scientific">Cupriavidus taiwanensis</name>
    <dbReference type="NCBI Taxonomy" id="164546"/>
    <lineage>
        <taxon>Bacteria</taxon>
        <taxon>Pseudomonadati</taxon>
        <taxon>Pseudomonadota</taxon>
        <taxon>Betaproteobacteria</taxon>
        <taxon>Burkholderiales</taxon>
        <taxon>Burkholderiaceae</taxon>
        <taxon>Cupriavidus</taxon>
    </lineage>
</organism>
<evidence type="ECO:0000313" key="2">
    <source>
        <dbReference type="EMBL" id="SOZ74550.1"/>
    </source>
</evidence>
<dbReference type="EMBL" id="LT984809">
    <property type="protein sequence ID" value="SPD49104.1"/>
    <property type="molecule type" value="Genomic_DNA"/>
</dbReference>
<reference evidence="2" key="2">
    <citation type="submission" date="2018-01" db="EMBL/GenBank/DDBJ databases">
        <authorList>
            <person name="Clerissi C."/>
        </authorList>
    </citation>
    <scope>NUCLEOTIDE SEQUENCE</scope>
    <source>
        <strain evidence="2">Cupriavidus taiwanensis STM 8556</strain>
        <plasmid evidence="2">CBM2613_p</plasmid>
    </source>
</reference>
<keyword evidence="2" id="KW-0614">Plasmid</keyword>
<proteinExistence type="predicted"/>
<feature type="signal peptide" evidence="1">
    <location>
        <begin position="1"/>
        <end position="16"/>
    </location>
</feature>
<geneLocation type="plasmid" evidence="4">
    <name>cbm2613_p</name>
</geneLocation>
<sequence>MRKSIPILLIPVGLLAACGSPQPTTTSDIGSMRFFSQKEAKEILNPVVRQRTSPTGDDPAFNYLREQDEKQRIPERCGKSPDEAMSAAAIPAALIGWGIGQLIQWTLTGISDELKSEIKRYSTNSPISSEPDDFYKNLSGNGKNPSVTCFRVSRVGKLSQENKTDDRNVADTLLLDYIGIASYDPAQPEIIMIRPIRLFVQRTTVKTSDGMVALSLKLTTDITYRDAHRGMVAPAAIDTSLVSEVLSVDANGTVQSEGKPKYLYKTYEDDFTPKTVPLPPWTTGTPGVREPMGQNRMISTIYVVEVGNVPWLLLNASDLLDKNKDDVAKDLIEKVKGAINKGGS</sequence>
<evidence type="ECO:0008006" key="5">
    <source>
        <dbReference type="Google" id="ProtNLM"/>
    </source>
</evidence>
<protein>
    <recommendedName>
        <fullName evidence="5">Lipoprotein</fullName>
    </recommendedName>
</protein>
<dbReference type="Proteomes" id="UP000256952">
    <property type="component" value="Plasmid CBM2613_p"/>
</dbReference>
<geneLocation type="plasmid" evidence="3">
    <name>I</name>
</geneLocation>
<feature type="chain" id="PRO_5039986745" description="Lipoprotein" evidence="1">
    <location>
        <begin position="17"/>
        <end position="344"/>
    </location>
</feature>
<accession>A0A375EDP1</accession>
<dbReference type="PROSITE" id="PS51257">
    <property type="entry name" value="PROKAR_LIPOPROTEIN"/>
    <property type="match status" value="1"/>
</dbReference>
<gene>
    <name evidence="3" type="ORF">CBM2612_P0449</name>
    <name evidence="2" type="ORF">CBM2613_P50010</name>
</gene>
<reference evidence="3 4" key="1">
    <citation type="submission" date="2018-01" db="EMBL/GenBank/DDBJ databases">
        <authorList>
            <person name="Gaut B.S."/>
            <person name="Morton B.R."/>
            <person name="Clegg M.T."/>
            <person name="Duvall M.R."/>
        </authorList>
    </citation>
    <scope>NUCLEOTIDE SEQUENCE [LARGE SCALE GENOMIC DNA]</scope>
    <source>
        <strain evidence="3">Cupriavidus taiwanensis STM 8555</strain>
        <plasmid evidence="3">I</plasmid>
        <plasmid evidence="4">Plasmid cbm2613_p</plasmid>
    </source>
</reference>
<evidence type="ECO:0000313" key="3">
    <source>
        <dbReference type="EMBL" id="SPD49104.1"/>
    </source>
</evidence>
<geneLocation type="plasmid" evidence="2">
    <name>CBM2613_p</name>
</geneLocation>
<keyword evidence="1" id="KW-0732">Signal</keyword>
<dbReference type="RefSeq" id="WP_147298463.1">
    <property type="nucleotide sequence ID" value="NZ_LT976979.1"/>
</dbReference>
<dbReference type="EMBL" id="LT976981">
    <property type="protein sequence ID" value="SOZ74550.1"/>
    <property type="molecule type" value="Genomic_DNA"/>
</dbReference>
<dbReference type="AlphaFoldDB" id="A0A375EDP1"/>
<name>A0A375EDP1_9BURK</name>